<dbReference type="InterPro" id="IPR029787">
    <property type="entry name" value="Nucleotide_cyclase"/>
</dbReference>
<dbReference type="GO" id="GO:0003824">
    <property type="term" value="F:catalytic activity"/>
    <property type="evidence" value="ECO:0007669"/>
    <property type="project" value="UniProtKB-ARBA"/>
</dbReference>
<keyword evidence="2" id="KW-0175">Coiled coil</keyword>
<dbReference type="Gene3D" id="3.30.450.40">
    <property type="match status" value="2"/>
</dbReference>
<dbReference type="InterPro" id="IPR035919">
    <property type="entry name" value="EAL_sf"/>
</dbReference>
<proteinExistence type="predicted"/>
<protein>
    <submittedName>
        <fullName evidence="4">Diguanylate cyclase</fullName>
    </submittedName>
</protein>
<dbReference type="OrthoDB" id="9804951at2"/>
<dbReference type="CDD" id="cd01949">
    <property type="entry name" value="GGDEF"/>
    <property type="match status" value="1"/>
</dbReference>
<dbReference type="InterPro" id="IPR043128">
    <property type="entry name" value="Rev_trsase/Diguanyl_cyclase"/>
</dbReference>
<dbReference type="InterPro" id="IPR029016">
    <property type="entry name" value="GAF-like_dom_sf"/>
</dbReference>
<keyword evidence="5" id="KW-1185">Reference proteome</keyword>
<dbReference type="Gene3D" id="3.30.70.270">
    <property type="match status" value="1"/>
</dbReference>
<evidence type="ECO:0000313" key="5">
    <source>
        <dbReference type="Proteomes" id="UP000179786"/>
    </source>
</evidence>
<reference evidence="4 5" key="1">
    <citation type="submission" date="2016-09" db="EMBL/GenBank/DDBJ databases">
        <title>Pseudoalteromonas amylolytica sp. nov., isolated from the surface seawater.</title>
        <authorList>
            <person name="Wu Y.-H."/>
            <person name="Cheng H."/>
            <person name="Jin X.-B."/>
            <person name="Wang C.-S."/>
            <person name="Xu X.-W."/>
        </authorList>
    </citation>
    <scope>NUCLEOTIDE SEQUENCE [LARGE SCALE GENOMIC DNA]</scope>
    <source>
        <strain evidence="4 5">JW1</strain>
    </source>
</reference>
<dbReference type="NCBIfam" id="TIGR00254">
    <property type="entry name" value="GGDEF"/>
    <property type="match status" value="1"/>
</dbReference>
<comment type="cofactor">
    <cofactor evidence="1">
        <name>Mg(2+)</name>
        <dbReference type="ChEBI" id="CHEBI:18420"/>
    </cofactor>
</comment>
<accession>A0A1S1MWQ1</accession>
<evidence type="ECO:0000259" key="3">
    <source>
        <dbReference type="PROSITE" id="PS50887"/>
    </source>
</evidence>
<dbReference type="SUPFAM" id="SSF55073">
    <property type="entry name" value="Nucleotide cyclase"/>
    <property type="match status" value="1"/>
</dbReference>
<dbReference type="PANTHER" id="PTHR46663:SF2">
    <property type="entry name" value="GGDEF DOMAIN-CONTAINING PROTEIN"/>
    <property type="match status" value="1"/>
</dbReference>
<dbReference type="InterPro" id="IPR052163">
    <property type="entry name" value="DGC-Regulatory_Protein"/>
</dbReference>
<dbReference type="PANTHER" id="PTHR46663">
    <property type="entry name" value="DIGUANYLATE CYCLASE DGCT-RELATED"/>
    <property type="match status" value="1"/>
</dbReference>
<dbReference type="PROSITE" id="PS50887">
    <property type="entry name" value="GGDEF"/>
    <property type="match status" value="1"/>
</dbReference>
<dbReference type="FunFam" id="3.30.70.270:FF:000001">
    <property type="entry name" value="Diguanylate cyclase domain protein"/>
    <property type="match status" value="1"/>
</dbReference>
<feature type="coiled-coil region" evidence="2">
    <location>
        <begin position="391"/>
        <end position="432"/>
    </location>
</feature>
<feature type="domain" description="GGDEF" evidence="3">
    <location>
        <begin position="468"/>
        <end position="601"/>
    </location>
</feature>
<dbReference type="STRING" id="1859457.BET10_17060"/>
<gene>
    <name evidence="4" type="ORF">BET10_17060</name>
</gene>
<dbReference type="Pfam" id="PF00990">
    <property type="entry name" value="GGDEF"/>
    <property type="match status" value="1"/>
</dbReference>
<evidence type="ECO:0000256" key="2">
    <source>
        <dbReference type="SAM" id="Coils"/>
    </source>
</evidence>
<dbReference type="Proteomes" id="UP000179786">
    <property type="component" value="Unassembled WGS sequence"/>
</dbReference>
<sequence>MEDPSPVLRKLERNNKRLRFLLKKYKQNNHLQHALILLSERASTVAELTLLYPAIHDILVKYLPSRSFYVVLQNQYTQTLELSYFVDEKDGIAVPLHEDSHFSDGVTGYVFRTGETVYLTKESMLEQTKKGEFKALGSQAEHWVGVPIYRDSNIIGVMVSQSYQAKQSYSEQQIELLEVMSLYLATAIERVKKRELLESEVKIRTRALMQSNEALNKEIEHRKRALDRQQILFKISELATQFSDIDDVYKQVHDIIRSITFADNLYIALYDKHAGWLSFPYSVDEVTQYKPRPFAKGYSELVIRTEQSQLIDTVRAKTLIAEGTVQRSKEYNKIQLATSWMGAPLKTANGVIGLIACQAYDHKYEFDYDDVELISFVSNQIASVLQTHLANQALKSSHQELEHRVAEKTKALQQTNLHLQMQIEERKKIEQQLYHDAHHDPLTSLPNRSLFLTQLEKTLHKFQRHPDHHFAVLFIDLDKFKSINDELGHQAGDQFLIWVSKTFADCIRDHDLLARLAGDEFVILLDHLSDKQQAEDVAKRIIRVMQQPFCMKGICVQSGASIGITYSNKRYNNIDEIIRDADAAMYYAKNAGRGRYEFYHPLLTASSGANKHIEHHHLSALPTHFRRTEVISMADKINSISLIDAFGEHPILGSTNFDILKKFAAEKTEQLEIELQLLKQVIHIGNTQSQDLLFACSLVVLDNQAFNPLCQLLKSAKHQMCLLFDEAALRHASSQQLENLKTLCDMGEHVGLNDFAKDRCDLAMLTQHDFKYLLLSSTFSKRVLQQRCYDLQLQGILAVTKLKQTQVIAKGPAILNFRGLLESHGIELFFGKQHSVDLLQEASVSKVVSQSSSGPIVLI</sequence>
<comment type="caution">
    <text evidence="4">The sequence shown here is derived from an EMBL/GenBank/DDBJ whole genome shotgun (WGS) entry which is preliminary data.</text>
</comment>
<evidence type="ECO:0000256" key="1">
    <source>
        <dbReference type="ARBA" id="ARBA00001946"/>
    </source>
</evidence>
<dbReference type="SMART" id="SM00065">
    <property type="entry name" value="GAF"/>
    <property type="match status" value="2"/>
</dbReference>
<dbReference type="Gene3D" id="3.20.20.450">
    <property type="entry name" value="EAL domain"/>
    <property type="match status" value="1"/>
</dbReference>
<dbReference type="Pfam" id="PF13185">
    <property type="entry name" value="GAF_2"/>
    <property type="match status" value="2"/>
</dbReference>
<dbReference type="InterPro" id="IPR003018">
    <property type="entry name" value="GAF"/>
</dbReference>
<dbReference type="SMART" id="SM00267">
    <property type="entry name" value="GGDEF"/>
    <property type="match status" value="1"/>
</dbReference>
<name>A0A1S1MWQ1_9GAMM</name>
<dbReference type="EMBL" id="MKJU01000028">
    <property type="protein sequence ID" value="OHU89824.1"/>
    <property type="molecule type" value="Genomic_DNA"/>
</dbReference>
<dbReference type="InterPro" id="IPR000160">
    <property type="entry name" value="GGDEF_dom"/>
</dbReference>
<dbReference type="SUPFAM" id="SSF141868">
    <property type="entry name" value="EAL domain-like"/>
    <property type="match status" value="1"/>
</dbReference>
<organism evidence="4 5">
    <name type="scientific">Pseudoalteromonas amylolytica</name>
    <dbReference type="NCBI Taxonomy" id="1859457"/>
    <lineage>
        <taxon>Bacteria</taxon>
        <taxon>Pseudomonadati</taxon>
        <taxon>Pseudomonadota</taxon>
        <taxon>Gammaproteobacteria</taxon>
        <taxon>Alteromonadales</taxon>
        <taxon>Pseudoalteromonadaceae</taxon>
        <taxon>Pseudoalteromonas</taxon>
    </lineage>
</organism>
<dbReference type="SUPFAM" id="SSF55781">
    <property type="entry name" value="GAF domain-like"/>
    <property type="match status" value="2"/>
</dbReference>
<evidence type="ECO:0000313" key="4">
    <source>
        <dbReference type="EMBL" id="OHU89824.1"/>
    </source>
</evidence>
<dbReference type="RefSeq" id="WP_070986449.1">
    <property type="nucleotide sequence ID" value="NZ_MKJU01000028.1"/>
</dbReference>
<dbReference type="AlphaFoldDB" id="A0A1S1MWQ1"/>